<dbReference type="GO" id="GO:0005524">
    <property type="term" value="F:ATP binding"/>
    <property type="evidence" value="ECO:0007669"/>
    <property type="project" value="UniProtKB-UniRule"/>
</dbReference>
<evidence type="ECO:0000256" key="3">
    <source>
        <dbReference type="ARBA" id="ARBA00022679"/>
    </source>
</evidence>
<name>A0AAD3DAF2_9STRA</name>
<dbReference type="PROSITE" id="PS50011">
    <property type="entry name" value="PROTEIN_KINASE_DOM"/>
    <property type="match status" value="1"/>
</dbReference>
<dbReference type="Gene3D" id="1.10.510.10">
    <property type="entry name" value="Transferase(Phosphotransferase) domain 1"/>
    <property type="match status" value="1"/>
</dbReference>
<feature type="domain" description="EF-hand" evidence="12">
    <location>
        <begin position="383"/>
        <end position="418"/>
    </location>
</feature>
<feature type="region of interest" description="Disordered" evidence="10">
    <location>
        <begin position="528"/>
        <end position="568"/>
    </location>
</feature>
<dbReference type="FunFam" id="1.10.238.10:FF:000001">
    <property type="entry name" value="Calmodulin 1"/>
    <property type="match status" value="1"/>
</dbReference>
<feature type="domain" description="EF-hand" evidence="12">
    <location>
        <begin position="488"/>
        <end position="523"/>
    </location>
</feature>
<evidence type="ECO:0000256" key="9">
    <source>
        <dbReference type="PROSITE-ProRule" id="PRU10141"/>
    </source>
</evidence>
<evidence type="ECO:0000256" key="6">
    <source>
        <dbReference type="ARBA" id="ARBA00022837"/>
    </source>
</evidence>
<dbReference type="InterPro" id="IPR000719">
    <property type="entry name" value="Prot_kinase_dom"/>
</dbReference>
<dbReference type="SMART" id="SM00054">
    <property type="entry name" value="EFh"/>
    <property type="match status" value="4"/>
</dbReference>
<comment type="similarity">
    <text evidence="8">Belongs to the protein kinase superfamily. Ser/Thr protein kinase family. CDPK subfamily.</text>
</comment>
<keyword evidence="2" id="KW-0723">Serine/threonine-protein kinase</keyword>
<sequence length="568" mass="64045">MGNCTGVCDDESSKDHAILKVDSAASNGKSTTRSNLVFNTTKRNVSDYYTVVRMLGEGSMGSVACVRKKQDAVGGSAYTIKKKNWFGRKSVVRKNIPMDVISDSRTKLYALKSIILSRVSNDFIEELRNEIRILQSLDHPNIVKAYEVYESKVNLYVVLQHCSGGDLYARVPYSEKDSAKIVGKLMSAVAYMHAHNVCHRDIKFENIMFESNAPDAEIKLIDFGLSKAYSPEKKFMSEGVGTIYTMAPQVLRGVYTSQADNWSIGVVTYMLLSSTKPFYGKKRRHVVNKILKGEYTFYSKAWNTLSQDSKDFVSALLQVDSKKRMTAKDALAHPWLNTQFALSDRLPTRETMQSIHESIASYASTGEFKKMALMVIAHQSTTDDISELRKVFDAYDTANDGTITYEEFYQAIKSVNENYTDADIEQLFKSVDTGNDNKIYYLEFLAATLEARGRITEERLADAFDRIDSDDSGAISRENLMELLGSEYSEEKINAFLDEVDTDGDGSISFEEFLKCFQEDQRKQVRKFRPEYGESGISNDSSPMPSTRSDLFEVGEPAIDEEEKTECE</sequence>
<dbReference type="CDD" id="cd05117">
    <property type="entry name" value="STKc_CAMK"/>
    <property type="match status" value="1"/>
</dbReference>
<feature type="compositionally biased region" description="Acidic residues" evidence="10">
    <location>
        <begin position="558"/>
        <end position="568"/>
    </location>
</feature>
<keyword evidence="3" id="KW-0808">Transferase</keyword>
<keyword evidence="4 9" id="KW-0547">Nucleotide-binding</keyword>
<evidence type="ECO:0000256" key="10">
    <source>
        <dbReference type="SAM" id="MobiDB-lite"/>
    </source>
</evidence>
<dbReference type="CDD" id="cd00051">
    <property type="entry name" value="EFh"/>
    <property type="match status" value="2"/>
</dbReference>
<comment type="cofactor">
    <cofactor evidence="1">
        <name>Mg(2+)</name>
        <dbReference type="ChEBI" id="CHEBI:18420"/>
    </cofactor>
</comment>
<evidence type="ECO:0000256" key="7">
    <source>
        <dbReference type="ARBA" id="ARBA00022840"/>
    </source>
</evidence>
<dbReference type="PROSITE" id="PS00107">
    <property type="entry name" value="PROTEIN_KINASE_ATP"/>
    <property type="match status" value="1"/>
</dbReference>
<dbReference type="Pfam" id="PF13499">
    <property type="entry name" value="EF-hand_7"/>
    <property type="match status" value="2"/>
</dbReference>
<dbReference type="Gene3D" id="1.10.238.10">
    <property type="entry name" value="EF-hand"/>
    <property type="match status" value="1"/>
</dbReference>
<dbReference type="PROSITE" id="PS00108">
    <property type="entry name" value="PROTEIN_KINASE_ST"/>
    <property type="match status" value="1"/>
</dbReference>
<feature type="compositionally biased region" description="Polar residues" evidence="10">
    <location>
        <begin position="536"/>
        <end position="549"/>
    </location>
</feature>
<dbReference type="EMBL" id="BLLK01000069">
    <property type="protein sequence ID" value="GFH59616.1"/>
    <property type="molecule type" value="Genomic_DNA"/>
</dbReference>
<dbReference type="AlphaFoldDB" id="A0AAD3DAF2"/>
<dbReference type="SUPFAM" id="SSF47473">
    <property type="entry name" value="EF-hand"/>
    <property type="match status" value="1"/>
</dbReference>
<dbReference type="GO" id="GO:0004674">
    <property type="term" value="F:protein serine/threonine kinase activity"/>
    <property type="evidence" value="ECO:0007669"/>
    <property type="project" value="UniProtKB-KW"/>
</dbReference>
<proteinExistence type="inferred from homology"/>
<evidence type="ECO:0000256" key="1">
    <source>
        <dbReference type="ARBA" id="ARBA00001946"/>
    </source>
</evidence>
<dbReference type="InterPro" id="IPR008271">
    <property type="entry name" value="Ser/Thr_kinase_AS"/>
</dbReference>
<evidence type="ECO:0000256" key="4">
    <source>
        <dbReference type="ARBA" id="ARBA00022741"/>
    </source>
</evidence>
<dbReference type="InterPro" id="IPR018247">
    <property type="entry name" value="EF_Hand_1_Ca_BS"/>
</dbReference>
<dbReference type="InterPro" id="IPR011992">
    <property type="entry name" value="EF-hand-dom_pair"/>
</dbReference>
<dbReference type="SUPFAM" id="SSF56112">
    <property type="entry name" value="Protein kinase-like (PK-like)"/>
    <property type="match status" value="1"/>
</dbReference>
<dbReference type="PANTHER" id="PTHR24349">
    <property type="entry name" value="SERINE/THREONINE-PROTEIN KINASE"/>
    <property type="match status" value="1"/>
</dbReference>
<dbReference type="PROSITE" id="PS50222">
    <property type="entry name" value="EF_HAND_2"/>
    <property type="match status" value="2"/>
</dbReference>
<evidence type="ECO:0000259" key="11">
    <source>
        <dbReference type="PROSITE" id="PS50011"/>
    </source>
</evidence>
<dbReference type="InterPro" id="IPR011009">
    <property type="entry name" value="Kinase-like_dom_sf"/>
</dbReference>
<dbReference type="Proteomes" id="UP001054902">
    <property type="component" value="Unassembled WGS sequence"/>
</dbReference>
<protein>
    <recommendedName>
        <fullName evidence="15">Calmodulin</fullName>
    </recommendedName>
</protein>
<evidence type="ECO:0008006" key="15">
    <source>
        <dbReference type="Google" id="ProtNLM"/>
    </source>
</evidence>
<evidence type="ECO:0000256" key="5">
    <source>
        <dbReference type="ARBA" id="ARBA00022777"/>
    </source>
</evidence>
<keyword evidence="14" id="KW-1185">Reference proteome</keyword>
<dbReference type="InterPro" id="IPR050205">
    <property type="entry name" value="CDPK_Ser/Thr_kinases"/>
</dbReference>
<keyword evidence="7 9" id="KW-0067">ATP-binding</keyword>
<accession>A0AAD3DAF2</accession>
<feature type="domain" description="Protein kinase" evidence="11">
    <location>
        <begin position="49"/>
        <end position="336"/>
    </location>
</feature>
<dbReference type="InterPro" id="IPR002048">
    <property type="entry name" value="EF_hand_dom"/>
</dbReference>
<evidence type="ECO:0000256" key="2">
    <source>
        <dbReference type="ARBA" id="ARBA00022527"/>
    </source>
</evidence>
<dbReference type="InterPro" id="IPR017441">
    <property type="entry name" value="Protein_kinase_ATP_BS"/>
</dbReference>
<feature type="binding site" evidence="9">
    <location>
        <position position="82"/>
    </location>
    <ligand>
        <name>ATP</name>
        <dbReference type="ChEBI" id="CHEBI:30616"/>
    </ligand>
</feature>
<evidence type="ECO:0000256" key="8">
    <source>
        <dbReference type="ARBA" id="ARBA00024334"/>
    </source>
</evidence>
<evidence type="ECO:0000313" key="14">
    <source>
        <dbReference type="Proteomes" id="UP001054902"/>
    </source>
</evidence>
<reference evidence="13 14" key="1">
    <citation type="journal article" date="2021" name="Sci. Rep.">
        <title>The genome of the diatom Chaetoceros tenuissimus carries an ancient integrated fragment of an extant virus.</title>
        <authorList>
            <person name="Hongo Y."/>
            <person name="Kimura K."/>
            <person name="Takaki Y."/>
            <person name="Yoshida Y."/>
            <person name="Baba S."/>
            <person name="Kobayashi G."/>
            <person name="Nagasaki K."/>
            <person name="Hano T."/>
            <person name="Tomaru Y."/>
        </authorList>
    </citation>
    <scope>NUCLEOTIDE SEQUENCE [LARGE SCALE GENOMIC DNA]</scope>
    <source>
        <strain evidence="13 14">NIES-3715</strain>
    </source>
</reference>
<evidence type="ECO:0000313" key="13">
    <source>
        <dbReference type="EMBL" id="GFH59616.1"/>
    </source>
</evidence>
<dbReference type="PROSITE" id="PS00018">
    <property type="entry name" value="EF_HAND_1"/>
    <property type="match status" value="1"/>
</dbReference>
<evidence type="ECO:0000259" key="12">
    <source>
        <dbReference type="PROSITE" id="PS50222"/>
    </source>
</evidence>
<dbReference type="FunFam" id="1.10.510.10:FF:000571">
    <property type="entry name" value="Maternal embryonic leucine zipper kinase"/>
    <property type="match status" value="1"/>
</dbReference>
<dbReference type="Pfam" id="PF00069">
    <property type="entry name" value="Pkinase"/>
    <property type="match status" value="1"/>
</dbReference>
<dbReference type="SMART" id="SM00220">
    <property type="entry name" value="S_TKc"/>
    <property type="match status" value="1"/>
</dbReference>
<gene>
    <name evidence="13" type="ORF">CTEN210_16092</name>
</gene>
<organism evidence="13 14">
    <name type="scientific">Chaetoceros tenuissimus</name>
    <dbReference type="NCBI Taxonomy" id="426638"/>
    <lineage>
        <taxon>Eukaryota</taxon>
        <taxon>Sar</taxon>
        <taxon>Stramenopiles</taxon>
        <taxon>Ochrophyta</taxon>
        <taxon>Bacillariophyta</taxon>
        <taxon>Coscinodiscophyceae</taxon>
        <taxon>Chaetocerotophycidae</taxon>
        <taxon>Chaetocerotales</taxon>
        <taxon>Chaetocerotaceae</taxon>
        <taxon>Chaetoceros</taxon>
    </lineage>
</organism>
<dbReference type="Gene3D" id="3.30.200.20">
    <property type="entry name" value="Phosphorylase Kinase, domain 1"/>
    <property type="match status" value="1"/>
</dbReference>
<keyword evidence="5" id="KW-0418">Kinase</keyword>
<keyword evidence="6" id="KW-0106">Calcium</keyword>
<dbReference type="GO" id="GO:0005509">
    <property type="term" value="F:calcium ion binding"/>
    <property type="evidence" value="ECO:0007669"/>
    <property type="project" value="InterPro"/>
</dbReference>
<comment type="caution">
    <text evidence="13">The sequence shown here is derived from an EMBL/GenBank/DDBJ whole genome shotgun (WGS) entry which is preliminary data.</text>
</comment>